<evidence type="ECO:0000313" key="3">
    <source>
        <dbReference type="Proteomes" id="UP000306402"/>
    </source>
</evidence>
<dbReference type="Pfam" id="PF20365">
    <property type="entry name" value="DUF6660"/>
    <property type="match status" value="1"/>
</dbReference>
<comment type="caution">
    <text evidence="2">The sequence shown here is derived from an EMBL/GenBank/DDBJ whole genome shotgun (WGS) entry which is preliminary data.</text>
</comment>
<reference evidence="2 3" key="1">
    <citation type="submission" date="2019-05" db="EMBL/GenBank/DDBJ databases">
        <authorList>
            <person name="Qu J.-H."/>
        </authorList>
    </citation>
    <scope>NUCLEOTIDE SEQUENCE [LARGE SCALE GENOMIC DNA]</scope>
    <source>
        <strain evidence="2 3">T17</strain>
    </source>
</reference>
<dbReference type="PROSITE" id="PS51257">
    <property type="entry name" value="PROKAR_LIPOPROTEIN"/>
    <property type="match status" value="1"/>
</dbReference>
<organism evidence="2 3">
    <name type="scientific">Dyadobacter luticola</name>
    <dbReference type="NCBI Taxonomy" id="1979387"/>
    <lineage>
        <taxon>Bacteria</taxon>
        <taxon>Pseudomonadati</taxon>
        <taxon>Bacteroidota</taxon>
        <taxon>Cytophagia</taxon>
        <taxon>Cytophagales</taxon>
        <taxon>Spirosomataceae</taxon>
        <taxon>Dyadobacter</taxon>
    </lineage>
</organism>
<evidence type="ECO:0000313" key="2">
    <source>
        <dbReference type="EMBL" id="TLV02211.1"/>
    </source>
</evidence>
<feature type="chain" id="PRO_5024289929" description="DUF2946 domain-containing protein" evidence="1">
    <location>
        <begin position="26"/>
        <end position="106"/>
    </location>
</feature>
<proteinExistence type="predicted"/>
<gene>
    <name evidence="2" type="ORF">FEN17_00795</name>
</gene>
<dbReference type="OrthoDB" id="997115at2"/>
<keyword evidence="3" id="KW-1185">Reference proteome</keyword>
<protein>
    <recommendedName>
        <fullName evidence="4">DUF2946 domain-containing protein</fullName>
    </recommendedName>
</protein>
<dbReference type="AlphaFoldDB" id="A0A5R9L1B6"/>
<dbReference type="Proteomes" id="UP000306402">
    <property type="component" value="Unassembled WGS sequence"/>
</dbReference>
<keyword evidence="1" id="KW-0732">Signal</keyword>
<dbReference type="EMBL" id="VCEJ01000002">
    <property type="protein sequence ID" value="TLV02211.1"/>
    <property type="molecule type" value="Genomic_DNA"/>
</dbReference>
<sequence length="106" mass="11573">MTRWVLIFLSVYTMLLACMPCQDEASENALVSVSTVAANTHQGHPAQMDLCSPFCICACCAGVTLQPQLPSVPFLSSFISFEEITFAYLPGKLTGDLTSIWQPPRI</sequence>
<dbReference type="RefSeq" id="WP_138363420.1">
    <property type="nucleotide sequence ID" value="NZ_VCEJ01000002.1"/>
</dbReference>
<feature type="signal peptide" evidence="1">
    <location>
        <begin position="1"/>
        <end position="25"/>
    </location>
</feature>
<dbReference type="InterPro" id="IPR046601">
    <property type="entry name" value="DUF6660"/>
</dbReference>
<name>A0A5R9L1B6_9BACT</name>
<evidence type="ECO:0008006" key="4">
    <source>
        <dbReference type="Google" id="ProtNLM"/>
    </source>
</evidence>
<evidence type="ECO:0000256" key="1">
    <source>
        <dbReference type="SAM" id="SignalP"/>
    </source>
</evidence>
<accession>A0A5R9L1B6</accession>